<name>A0A4Z2IUZ2_9TELE</name>
<organism evidence="2 3">
    <name type="scientific">Liparis tanakae</name>
    <name type="common">Tanaka's snailfish</name>
    <dbReference type="NCBI Taxonomy" id="230148"/>
    <lineage>
        <taxon>Eukaryota</taxon>
        <taxon>Metazoa</taxon>
        <taxon>Chordata</taxon>
        <taxon>Craniata</taxon>
        <taxon>Vertebrata</taxon>
        <taxon>Euteleostomi</taxon>
        <taxon>Actinopterygii</taxon>
        <taxon>Neopterygii</taxon>
        <taxon>Teleostei</taxon>
        <taxon>Neoteleostei</taxon>
        <taxon>Acanthomorphata</taxon>
        <taxon>Eupercaria</taxon>
        <taxon>Perciformes</taxon>
        <taxon>Cottioidei</taxon>
        <taxon>Cottales</taxon>
        <taxon>Liparidae</taxon>
        <taxon>Liparis</taxon>
    </lineage>
</organism>
<keyword evidence="3" id="KW-1185">Reference proteome</keyword>
<accession>A0A4Z2IUZ2</accession>
<feature type="region of interest" description="Disordered" evidence="1">
    <location>
        <begin position="75"/>
        <end position="118"/>
    </location>
</feature>
<evidence type="ECO:0000313" key="2">
    <source>
        <dbReference type="EMBL" id="TNN81755.1"/>
    </source>
</evidence>
<dbReference type="AlphaFoldDB" id="A0A4Z2IUZ2"/>
<feature type="compositionally biased region" description="Acidic residues" evidence="1">
    <location>
        <begin position="93"/>
        <end position="103"/>
    </location>
</feature>
<sequence length="118" mass="13182">MSFPALASATHWYRASLTSGPSRSQLLTRTSLWPTGRRDSMMGVSRLCPFISQGGNSLTSASRASTMWGLVEVEVEEEEEEEEEGRAEGVLLPEEDREDEVSTGEETVREAVMEKRER</sequence>
<feature type="compositionally biased region" description="Acidic residues" evidence="1">
    <location>
        <begin position="75"/>
        <end position="85"/>
    </location>
</feature>
<dbReference type="EMBL" id="SRLO01000044">
    <property type="protein sequence ID" value="TNN81755.1"/>
    <property type="molecule type" value="Genomic_DNA"/>
</dbReference>
<dbReference type="Proteomes" id="UP000314294">
    <property type="component" value="Unassembled WGS sequence"/>
</dbReference>
<comment type="caution">
    <text evidence="2">The sequence shown here is derived from an EMBL/GenBank/DDBJ whole genome shotgun (WGS) entry which is preliminary data.</text>
</comment>
<proteinExistence type="predicted"/>
<evidence type="ECO:0000256" key="1">
    <source>
        <dbReference type="SAM" id="MobiDB-lite"/>
    </source>
</evidence>
<protein>
    <submittedName>
        <fullName evidence="2">Uncharacterized protein</fullName>
    </submittedName>
</protein>
<gene>
    <name evidence="2" type="ORF">EYF80_007884</name>
</gene>
<evidence type="ECO:0000313" key="3">
    <source>
        <dbReference type="Proteomes" id="UP000314294"/>
    </source>
</evidence>
<reference evidence="2 3" key="1">
    <citation type="submission" date="2019-03" db="EMBL/GenBank/DDBJ databases">
        <title>First draft genome of Liparis tanakae, snailfish: a comprehensive survey of snailfish specific genes.</title>
        <authorList>
            <person name="Kim W."/>
            <person name="Song I."/>
            <person name="Jeong J.-H."/>
            <person name="Kim D."/>
            <person name="Kim S."/>
            <person name="Ryu S."/>
            <person name="Song J.Y."/>
            <person name="Lee S.K."/>
        </authorList>
    </citation>
    <scope>NUCLEOTIDE SEQUENCE [LARGE SCALE GENOMIC DNA]</scope>
    <source>
        <tissue evidence="2">Muscle</tissue>
    </source>
</reference>
<feature type="compositionally biased region" description="Basic and acidic residues" evidence="1">
    <location>
        <begin position="106"/>
        <end position="118"/>
    </location>
</feature>